<comment type="caution">
    <text evidence="1">The sequence shown here is derived from an EMBL/GenBank/DDBJ whole genome shotgun (WGS) entry which is preliminary data.</text>
</comment>
<dbReference type="AlphaFoldDB" id="A0A5B7JNW5"/>
<accession>A0A5B7JNW5</accession>
<keyword evidence="2" id="KW-1185">Reference proteome</keyword>
<proteinExistence type="predicted"/>
<organism evidence="1 2">
    <name type="scientific">Portunus trituberculatus</name>
    <name type="common">Swimming crab</name>
    <name type="synonym">Neptunus trituberculatus</name>
    <dbReference type="NCBI Taxonomy" id="210409"/>
    <lineage>
        <taxon>Eukaryota</taxon>
        <taxon>Metazoa</taxon>
        <taxon>Ecdysozoa</taxon>
        <taxon>Arthropoda</taxon>
        <taxon>Crustacea</taxon>
        <taxon>Multicrustacea</taxon>
        <taxon>Malacostraca</taxon>
        <taxon>Eumalacostraca</taxon>
        <taxon>Eucarida</taxon>
        <taxon>Decapoda</taxon>
        <taxon>Pleocyemata</taxon>
        <taxon>Brachyura</taxon>
        <taxon>Eubrachyura</taxon>
        <taxon>Portunoidea</taxon>
        <taxon>Portunidae</taxon>
        <taxon>Portuninae</taxon>
        <taxon>Portunus</taxon>
    </lineage>
</organism>
<sequence>MSREAKSEAPGEFRISHMNSEFRGKVHSTHVSKLRGNVEIF</sequence>
<reference evidence="1 2" key="1">
    <citation type="submission" date="2019-05" db="EMBL/GenBank/DDBJ databases">
        <title>Another draft genome of Portunus trituberculatus and its Hox gene families provides insights of decapod evolution.</title>
        <authorList>
            <person name="Jeong J.-H."/>
            <person name="Song I."/>
            <person name="Kim S."/>
            <person name="Choi T."/>
            <person name="Kim D."/>
            <person name="Ryu S."/>
            <person name="Kim W."/>
        </authorList>
    </citation>
    <scope>NUCLEOTIDE SEQUENCE [LARGE SCALE GENOMIC DNA]</scope>
    <source>
        <tissue evidence="1">Muscle</tissue>
    </source>
</reference>
<gene>
    <name evidence="1" type="ORF">E2C01_089982</name>
</gene>
<name>A0A5B7JNW5_PORTR</name>
<dbReference type="EMBL" id="VSRR010099911">
    <property type="protein sequence ID" value="MPC94797.1"/>
    <property type="molecule type" value="Genomic_DNA"/>
</dbReference>
<evidence type="ECO:0000313" key="2">
    <source>
        <dbReference type="Proteomes" id="UP000324222"/>
    </source>
</evidence>
<evidence type="ECO:0000313" key="1">
    <source>
        <dbReference type="EMBL" id="MPC94797.1"/>
    </source>
</evidence>
<dbReference type="Proteomes" id="UP000324222">
    <property type="component" value="Unassembled WGS sequence"/>
</dbReference>
<protein>
    <submittedName>
        <fullName evidence="1">Uncharacterized protein</fullName>
    </submittedName>
</protein>